<evidence type="ECO:0000256" key="1">
    <source>
        <dbReference type="ARBA" id="ARBA00007665"/>
    </source>
</evidence>
<dbReference type="Proteomes" id="UP000460549">
    <property type="component" value="Unassembled WGS sequence"/>
</dbReference>
<dbReference type="EMBL" id="VUNN01000006">
    <property type="protein sequence ID" value="MSU06048.1"/>
    <property type="molecule type" value="Genomic_DNA"/>
</dbReference>
<dbReference type="AlphaFoldDB" id="A0A7X2PCQ5"/>
<sequence>MEILLERAESEIIVKKSRFISIALPCSSLEEIKSLVKQIRDEHPNATHVVHAAVIGPKGDLYSMSDDREPKNTAGRPALEVLKGSGVTNILVCIVRYFGGTLLGTGGLVKAYGDSTKEVLDVIKTEPLIAKVSFSMMISYDFYELIKRLLVQVKASNVEEEFTSGITIKGMIPLTEKEALSSKFVSITMGRCTITFS</sequence>
<dbReference type="GO" id="GO:0005737">
    <property type="term" value="C:cytoplasm"/>
    <property type="evidence" value="ECO:0007669"/>
    <property type="project" value="TreeGrafter"/>
</dbReference>
<dbReference type="InterPro" id="IPR035647">
    <property type="entry name" value="EFG_III/V"/>
</dbReference>
<dbReference type="Pfam" id="PF01205">
    <property type="entry name" value="Impact_N"/>
    <property type="match status" value="1"/>
</dbReference>
<dbReference type="SUPFAM" id="SSF54211">
    <property type="entry name" value="Ribosomal protein S5 domain 2-like"/>
    <property type="match status" value="1"/>
</dbReference>
<keyword evidence="4" id="KW-1185">Reference proteome</keyword>
<dbReference type="GO" id="GO:0006446">
    <property type="term" value="P:regulation of translational initiation"/>
    <property type="evidence" value="ECO:0007669"/>
    <property type="project" value="TreeGrafter"/>
</dbReference>
<gene>
    <name evidence="3" type="ORF">FYJ80_04570</name>
</gene>
<dbReference type="RefSeq" id="WP_154425025.1">
    <property type="nucleotide sequence ID" value="NZ_VUNN01000006.1"/>
</dbReference>
<organism evidence="3 4">
    <name type="scientific">Bullifex porci</name>
    <dbReference type="NCBI Taxonomy" id="2606638"/>
    <lineage>
        <taxon>Bacteria</taxon>
        <taxon>Pseudomonadati</taxon>
        <taxon>Spirochaetota</taxon>
        <taxon>Spirochaetia</taxon>
        <taxon>Spirochaetales</taxon>
        <taxon>Spirochaetaceae</taxon>
        <taxon>Bullifex</taxon>
    </lineage>
</organism>
<dbReference type="NCBIfam" id="TIGR00257">
    <property type="entry name" value="IMPACT_YIGZ"/>
    <property type="match status" value="1"/>
</dbReference>
<reference evidence="3 4" key="1">
    <citation type="submission" date="2019-08" db="EMBL/GenBank/DDBJ databases">
        <title>In-depth cultivation of the pig gut microbiome towards novel bacterial diversity and tailored functional studies.</title>
        <authorList>
            <person name="Wylensek D."/>
            <person name="Hitch T.C.A."/>
            <person name="Clavel T."/>
        </authorList>
    </citation>
    <scope>NUCLEOTIDE SEQUENCE [LARGE SCALE GENOMIC DNA]</scope>
    <source>
        <strain evidence="3 4">NM-380-WT-3C1</strain>
    </source>
</reference>
<evidence type="ECO:0000313" key="4">
    <source>
        <dbReference type="Proteomes" id="UP000460549"/>
    </source>
</evidence>
<dbReference type="InterPro" id="IPR001498">
    <property type="entry name" value="Impact_N"/>
</dbReference>
<accession>A0A7X2PCQ5</accession>
<comment type="caution">
    <text evidence="3">The sequence shown here is derived from an EMBL/GenBank/DDBJ whole genome shotgun (WGS) entry which is preliminary data.</text>
</comment>
<name>A0A7X2PCQ5_9SPIO</name>
<dbReference type="PANTHER" id="PTHR16301:SF20">
    <property type="entry name" value="IMPACT FAMILY MEMBER YIGZ"/>
    <property type="match status" value="1"/>
</dbReference>
<dbReference type="InterPro" id="IPR023582">
    <property type="entry name" value="Impact"/>
</dbReference>
<feature type="domain" description="Impact N-terminal" evidence="2">
    <location>
        <begin position="15"/>
        <end position="120"/>
    </location>
</feature>
<dbReference type="InterPro" id="IPR015796">
    <property type="entry name" value="Impact_YigZ-like"/>
</dbReference>
<dbReference type="Gene3D" id="3.30.230.30">
    <property type="entry name" value="Impact, N-terminal domain"/>
    <property type="match status" value="1"/>
</dbReference>
<dbReference type="InterPro" id="IPR020568">
    <property type="entry name" value="Ribosomal_Su5_D2-typ_SF"/>
</dbReference>
<comment type="similarity">
    <text evidence="1">Belongs to the IMPACT family.</text>
</comment>
<dbReference type="PANTHER" id="PTHR16301">
    <property type="entry name" value="IMPACT-RELATED"/>
    <property type="match status" value="1"/>
</dbReference>
<proteinExistence type="inferred from homology"/>
<evidence type="ECO:0000313" key="3">
    <source>
        <dbReference type="EMBL" id="MSU06048.1"/>
    </source>
</evidence>
<evidence type="ECO:0000259" key="2">
    <source>
        <dbReference type="Pfam" id="PF01205"/>
    </source>
</evidence>
<protein>
    <submittedName>
        <fullName evidence="3">YigZ family protein</fullName>
    </submittedName>
</protein>
<dbReference type="SUPFAM" id="SSF54980">
    <property type="entry name" value="EF-G C-terminal domain-like"/>
    <property type="match status" value="1"/>
</dbReference>
<dbReference type="InterPro" id="IPR036956">
    <property type="entry name" value="Impact_N_sf"/>
</dbReference>